<keyword evidence="2" id="KW-1133">Transmembrane helix</keyword>
<feature type="transmembrane region" description="Helical" evidence="2">
    <location>
        <begin position="36"/>
        <end position="55"/>
    </location>
</feature>
<evidence type="ECO:0000256" key="1">
    <source>
        <dbReference type="ARBA" id="ARBA00009299"/>
    </source>
</evidence>
<protein>
    <submittedName>
        <fullName evidence="3">Armadillo-type fold-containing protein</fullName>
    </submittedName>
</protein>
<dbReference type="SUPFAM" id="SSF48371">
    <property type="entry name" value="ARM repeat"/>
    <property type="match status" value="1"/>
</dbReference>
<keyword evidence="4" id="KW-1185">Reference proteome</keyword>
<sequence>MAKASFSLQQLISQIPNWSLPAFLLGSPKQQNFKPFSSSGGILGSLTIVIAMLLWNWKLLLALVVGVGVMLITYSTQQWNWQLRWVEIQKFLQGPNRRLVLAVGSGGLATISTYMAAAIWVDYHSRWMATGAILQGLGTLFTLVLLLWQILSRYSNQEPDIFEQLLLNLTEQDPLKRLIAVRRITKFVSRQPVNAALQQEVVQCLQLLLTKEEETIIREVAFESLQTLDKLQNLPSSTATPLQPVKLKVQTQKSHSKVLSAEF</sequence>
<organism evidence="3 4">
    <name type="scientific">Nostoc cycadae WK-1</name>
    <dbReference type="NCBI Taxonomy" id="1861711"/>
    <lineage>
        <taxon>Bacteria</taxon>
        <taxon>Bacillati</taxon>
        <taxon>Cyanobacteriota</taxon>
        <taxon>Cyanophyceae</taxon>
        <taxon>Nostocales</taxon>
        <taxon>Nostocaceae</taxon>
        <taxon>Nostoc</taxon>
    </lineage>
</organism>
<gene>
    <name evidence="3" type="ORF">NCWK1_2866</name>
</gene>
<name>A0A2H6LIY6_9NOSO</name>
<feature type="transmembrane region" description="Helical" evidence="2">
    <location>
        <begin position="99"/>
        <end position="121"/>
    </location>
</feature>
<comment type="similarity">
    <text evidence="1">Belongs to the CpcE/RpcE/PecE family.</text>
</comment>
<feature type="transmembrane region" description="Helical" evidence="2">
    <location>
        <begin position="127"/>
        <end position="148"/>
    </location>
</feature>
<keyword evidence="2" id="KW-0472">Membrane</keyword>
<dbReference type="RefSeq" id="WP_103125245.1">
    <property type="nucleotide sequence ID" value="NZ_DF978429.1"/>
</dbReference>
<feature type="transmembrane region" description="Helical" evidence="2">
    <location>
        <begin position="61"/>
        <end position="79"/>
    </location>
</feature>
<dbReference type="AlphaFoldDB" id="A0A2H6LIY6"/>
<dbReference type="Proteomes" id="UP000236527">
    <property type="component" value="Unassembled WGS sequence"/>
</dbReference>
<dbReference type="InterPro" id="IPR016024">
    <property type="entry name" value="ARM-type_fold"/>
</dbReference>
<comment type="caution">
    <text evidence="3">The sequence shown here is derived from an EMBL/GenBank/DDBJ whole genome shotgun (WGS) entry which is preliminary data.</text>
</comment>
<proteinExistence type="inferred from homology"/>
<reference evidence="4" key="1">
    <citation type="journal article" date="2018" name="Genome Announc.">
        <title>Draft Genome Sequence of the Nitrogen-Fixing and Hormogonia-Inducing Cyanobacterium Nostoc cycadae Strain WK-1, Isolated from the Coralloid Roots of Cycas revoluta.</title>
        <authorList>
            <person name="Kanesaki Y."/>
            <person name="Hirose M."/>
            <person name="Hirose Y."/>
            <person name="Fujisawa T."/>
            <person name="Nakamura Y."/>
            <person name="Watanabe S."/>
            <person name="Matsunaga S."/>
            <person name="Uchida H."/>
            <person name="Murakami A."/>
        </authorList>
    </citation>
    <scope>NUCLEOTIDE SEQUENCE [LARGE SCALE GENOMIC DNA]</scope>
    <source>
        <strain evidence="4">WK-1</strain>
    </source>
</reference>
<evidence type="ECO:0000313" key="3">
    <source>
        <dbReference type="EMBL" id="GBE93106.1"/>
    </source>
</evidence>
<accession>A0A2H6LIY6</accession>
<evidence type="ECO:0000313" key="4">
    <source>
        <dbReference type="Proteomes" id="UP000236527"/>
    </source>
</evidence>
<keyword evidence="2" id="KW-0812">Transmembrane</keyword>
<evidence type="ECO:0000256" key="2">
    <source>
        <dbReference type="SAM" id="Phobius"/>
    </source>
</evidence>
<dbReference type="EMBL" id="BDGE01000045">
    <property type="protein sequence ID" value="GBE93106.1"/>
    <property type="molecule type" value="Genomic_DNA"/>
</dbReference>